<dbReference type="EMBL" id="QBLH01002112">
    <property type="protein sequence ID" value="TGZ49598.1"/>
    <property type="molecule type" value="Genomic_DNA"/>
</dbReference>
<protein>
    <submittedName>
        <fullName evidence="2">Uncharacterized protein</fullName>
    </submittedName>
</protein>
<feature type="compositionally biased region" description="Polar residues" evidence="1">
    <location>
        <begin position="1"/>
        <end position="12"/>
    </location>
</feature>
<evidence type="ECO:0000313" key="2">
    <source>
        <dbReference type="EMBL" id="TGZ49598.1"/>
    </source>
</evidence>
<organism evidence="2 3">
    <name type="scientific">Temnothorax longispinosus</name>
    <dbReference type="NCBI Taxonomy" id="300112"/>
    <lineage>
        <taxon>Eukaryota</taxon>
        <taxon>Metazoa</taxon>
        <taxon>Ecdysozoa</taxon>
        <taxon>Arthropoda</taxon>
        <taxon>Hexapoda</taxon>
        <taxon>Insecta</taxon>
        <taxon>Pterygota</taxon>
        <taxon>Neoptera</taxon>
        <taxon>Endopterygota</taxon>
        <taxon>Hymenoptera</taxon>
        <taxon>Apocrita</taxon>
        <taxon>Aculeata</taxon>
        <taxon>Formicoidea</taxon>
        <taxon>Formicidae</taxon>
        <taxon>Myrmicinae</taxon>
        <taxon>Temnothorax</taxon>
    </lineage>
</organism>
<reference evidence="2 3" key="1">
    <citation type="journal article" date="2019" name="Philos. Trans. R. Soc. Lond., B, Biol. Sci.">
        <title>Ant behaviour and brain gene expression of defending hosts depend on the ecological success of the intruding social parasite.</title>
        <authorList>
            <person name="Kaur R."/>
            <person name="Stoldt M."/>
            <person name="Jongepier E."/>
            <person name="Feldmeyer B."/>
            <person name="Menzel F."/>
            <person name="Bornberg-Bauer E."/>
            <person name="Foitzik S."/>
        </authorList>
    </citation>
    <scope>NUCLEOTIDE SEQUENCE [LARGE SCALE GENOMIC DNA]</scope>
    <source>
        <tissue evidence="2">Whole body</tissue>
    </source>
</reference>
<dbReference type="Proteomes" id="UP000310200">
    <property type="component" value="Unassembled WGS sequence"/>
</dbReference>
<accession>A0A4S2KP43</accession>
<evidence type="ECO:0000313" key="3">
    <source>
        <dbReference type="Proteomes" id="UP000310200"/>
    </source>
</evidence>
<gene>
    <name evidence="2" type="ORF">DBV15_01992</name>
</gene>
<proteinExistence type="predicted"/>
<sequence length="114" mass="13192">MSANTQDMLNNKDSGDQEECEDRVVTDSVHERFRQSRVRCDDCKRDVLGNEAAIRKHFDDSHPSNRHCCYCKGKVFLYRKITTANSRESSDSYVVYHKCKHNKQLDTNASEVST</sequence>
<name>A0A4S2KP43_9HYME</name>
<dbReference type="AlphaFoldDB" id="A0A4S2KP43"/>
<comment type="caution">
    <text evidence="2">The sequence shown here is derived from an EMBL/GenBank/DDBJ whole genome shotgun (WGS) entry which is preliminary data.</text>
</comment>
<evidence type="ECO:0000256" key="1">
    <source>
        <dbReference type="SAM" id="MobiDB-lite"/>
    </source>
</evidence>
<feature type="region of interest" description="Disordered" evidence="1">
    <location>
        <begin position="1"/>
        <end position="22"/>
    </location>
</feature>
<keyword evidence="3" id="KW-1185">Reference proteome</keyword>